<sequence>MNMHAEREEASARTAPRPRLSVRAPKTQHGTHSAGQHSRHGAHRGELRAFGVVGGQVVLDLLEGELGDADRGADAFQASAGAAGHRVVALVVAMSAATVSKSCCQAESRWKAPSLNQEKAVRTPPATHESRMRNP</sequence>
<evidence type="ECO:0000313" key="2">
    <source>
        <dbReference type="EMBL" id="GGO94562.1"/>
    </source>
</evidence>
<organism evidence="2 3">
    <name type="scientific">Wenjunlia tyrosinilytica</name>
    <dbReference type="NCBI Taxonomy" id="1544741"/>
    <lineage>
        <taxon>Bacteria</taxon>
        <taxon>Bacillati</taxon>
        <taxon>Actinomycetota</taxon>
        <taxon>Actinomycetes</taxon>
        <taxon>Kitasatosporales</taxon>
        <taxon>Streptomycetaceae</taxon>
        <taxon>Wenjunlia</taxon>
    </lineage>
</organism>
<evidence type="ECO:0000313" key="3">
    <source>
        <dbReference type="Proteomes" id="UP000641932"/>
    </source>
</evidence>
<keyword evidence="3" id="KW-1185">Reference proteome</keyword>
<accession>A0A917ZUH6</accession>
<evidence type="ECO:0000256" key="1">
    <source>
        <dbReference type="SAM" id="MobiDB-lite"/>
    </source>
</evidence>
<dbReference type="EMBL" id="BMMS01000023">
    <property type="protein sequence ID" value="GGO94562.1"/>
    <property type="molecule type" value="Genomic_DNA"/>
</dbReference>
<protein>
    <submittedName>
        <fullName evidence="2">Uncharacterized protein</fullName>
    </submittedName>
</protein>
<dbReference type="AlphaFoldDB" id="A0A917ZUH6"/>
<feature type="compositionally biased region" description="Basic and acidic residues" evidence="1">
    <location>
        <begin position="1"/>
        <end position="11"/>
    </location>
</feature>
<dbReference type="Proteomes" id="UP000641932">
    <property type="component" value="Unassembled WGS sequence"/>
</dbReference>
<comment type="caution">
    <text evidence="2">The sequence shown here is derived from an EMBL/GenBank/DDBJ whole genome shotgun (WGS) entry which is preliminary data.</text>
</comment>
<gene>
    <name evidence="2" type="ORF">GCM10012280_49760</name>
</gene>
<reference evidence="2" key="2">
    <citation type="submission" date="2020-09" db="EMBL/GenBank/DDBJ databases">
        <authorList>
            <person name="Sun Q."/>
            <person name="Zhou Y."/>
        </authorList>
    </citation>
    <scope>NUCLEOTIDE SEQUENCE</scope>
    <source>
        <strain evidence="2">CGMCC 4.7201</strain>
    </source>
</reference>
<reference evidence="2" key="1">
    <citation type="journal article" date="2014" name="Int. J. Syst. Evol. Microbiol.">
        <title>Complete genome sequence of Corynebacterium casei LMG S-19264T (=DSM 44701T), isolated from a smear-ripened cheese.</title>
        <authorList>
            <consortium name="US DOE Joint Genome Institute (JGI-PGF)"/>
            <person name="Walter F."/>
            <person name="Albersmeier A."/>
            <person name="Kalinowski J."/>
            <person name="Ruckert C."/>
        </authorList>
    </citation>
    <scope>NUCLEOTIDE SEQUENCE</scope>
    <source>
        <strain evidence="2">CGMCC 4.7201</strain>
    </source>
</reference>
<feature type="region of interest" description="Disordered" evidence="1">
    <location>
        <begin position="108"/>
        <end position="135"/>
    </location>
</feature>
<proteinExistence type="predicted"/>
<name>A0A917ZUH6_9ACTN</name>
<feature type="region of interest" description="Disordered" evidence="1">
    <location>
        <begin position="1"/>
        <end position="44"/>
    </location>
</feature>